<evidence type="ECO:0000313" key="3">
    <source>
        <dbReference type="Proteomes" id="UP001218188"/>
    </source>
</evidence>
<dbReference type="AlphaFoldDB" id="A0AAD6WYU9"/>
<reference evidence="2" key="1">
    <citation type="submission" date="2023-03" db="EMBL/GenBank/DDBJ databases">
        <title>Massive genome expansion in bonnet fungi (Mycena s.s.) driven by repeated elements and novel gene families across ecological guilds.</title>
        <authorList>
            <consortium name="Lawrence Berkeley National Laboratory"/>
            <person name="Harder C.B."/>
            <person name="Miyauchi S."/>
            <person name="Viragh M."/>
            <person name="Kuo A."/>
            <person name="Thoen E."/>
            <person name="Andreopoulos B."/>
            <person name="Lu D."/>
            <person name="Skrede I."/>
            <person name="Drula E."/>
            <person name="Henrissat B."/>
            <person name="Morin E."/>
            <person name="Kohler A."/>
            <person name="Barry K."/>
            <person name="LaButti K."/>
            <person name="Morin E."/>
            <person name="Salamov A."/>
            <person name="Lipzen A."/>
            <person name="Mereny Z."/>
            <person name="Hegedus B."/>
            <person name="Baldrian P."/>
            <person name="Stursova M."/>
            <person name="Weitz H."/>
            <person name="Taylor A."/>
            <person name="Grigoriev I.V."/>
            <person name="Nagy L.G."/>
            <person name="Martin F."/>
            <person name="Kauserud H."/>
        </authorList>
    </citation>
    <scope>NUCLEOTIDE SEQUENCE</scope>
    <source>
        <strain evidence="2">CBHHK200</strain>
    </source>
</reference>
<sequence>MHQVDRGDGLGESRQLSPKVKVKVNPTLDSPVKLPEPLNPPCKYPPRIYTEIGIESARVHAVAQSCFNCLCIPWLILPSIASPPVHRCPLGPLANNYRLQFRSTAIEGRRNPQDSRPLRGLTGGLEREFKGFKPKDVAGQLITVYQSCADARETQVKRLWFLLTTQCRAQFLLWPRVYALFRPDLWFSTLVCPFARLLNLIQMETAQNVTPSCANIFIFPLAEHTGIHVCITTQGVVSAAHRPTAARSVDKVLPRADYRPAAQRVRLHTDDLRSQE</sequence>
<keyword evidence="3" id="KW-1185">Reference proteome</keyword>
<evidence type="ECO:0000256" key="1">
    <source>
        <dbReference type="SAM" id="MobiDB-lite"/>
    </source>
</evidence>
<feature type="compositionally biased region" description="Basic and acidic residues" evidence="1">
    <location>
        <begin position="1"/>
        <end position="11"/>
    </location>
</feature>
<comment type="caution">
    <text evidence="2">The sequence shown here is derived from an EMBL/GenBank/DDBJ whole genome shotgun (WGS) entry which is preliminary data.</text>
</comment>
<feature type="non-terminal residue" evidence="2">
    <location>
        <position position="1"/>
    </location>
</feature>
<organism evidence="2 3">
    <name type="scientific">Mycena alexandri</name>
    <dbReference type="NCBI Taxonomy" id="1745969"/>
    <lineage>
        <taxon>Eukaryota</taxon>
        <taxon>Fungi</taxon>
        <taxon>Dikarya</taxon>
        <taxon>Basidiomycota</taxon>
        <taxon>Agaricomycotina</taxon>
        <taxon>Agaricomycetes</taxon>
        <taxon>Agaricomycetidae</taxon>
        <taxon>Agaricales</taxon>
        <taxon>Marasmiineae</taxon>
        <taxon>Mycenaceae</taxon>
        <taxon>Mycena</taxon>
    </lineage>
</organism>
<protein>
    <submittedName>
        <fullName evidence="2">Uncharacterized protein</fullName>
    </submittedName>
</protein>
<dbReference type="Proteomes" id="UP001218188">
    <property type="component" value="Unassembled WGS sequence"/>
</dbReference>
<evidence type="ECO:0000313" key="2">
    <source>
        <dbReference type="EMBL" id="KAJ7032588.1"/>
    </source>
</evidence>
<feature type="region of interest" description="Disordered" evidence="1">
    <location>
        <begin position="1"/>
        <end position="22"/>
    </location>
</feature>
<proteinExistence type="predicted"/>
<name>A0AAD6WYU9_9AGAR</name>
<dbReference type="EMBL" id="JARJCM010000072">
    <property type="protein sequence ID" value="KAJ7032588.1"/>
    <property type="molecule type" value="Genomic_DNA"/>
</dbReference>
<accession>A0AAD6WYU9</accession>
<gene>
    <name evidence="2" type="ORF">C8F04DRAFT_1235346</name>
</gene>